<dbReference type="Gene3D" id="1.20.5.110">
    <property type="match status" value="1"/>
</dbReference>
<keyword evidence="5 10" id="KW-1133">Transmembrane helix</keyword>
<dbReference type="SUPFAM" id="SSF58038">
    <property type="entry name" value="SNARE fusion complex"/>
    <property type="match status" value="1"/>
</dbReference>
<proteinExistence type="predicted"/>
<evidence type="ECO:0000256" key="4">
    <source>
        <dbReference type="ARBA" id="ARBA00022927"/>
    </source>
</evidence>
<keyword evidence="2" id="KW-0813">Transport</keyword>
<accession>A0AAN8K999</accession>
<gene>
    <name evidence="12" type="ORF">SNE40_003208</name>
</gene>
<dbReference type="PROSITE" id="PS50192">
    <property type="entry name" value="T_SNARE"/>
    <property type="match status" value="1"/>
</dbReference>
<evidence type="ECO:0000256" key="6">
    <source>
        <dbReference type="ARBA" id="ARBA00023034"/>
    </source>
</evidence>
<reference evidence="12 13" key="1">
    <citation type="submission" date="2024-01" db="EMBL/GenBank/DDBJ databases">
        <title>The genome of the rayed Mediterranean limpet Patella caerulea (Linnaeus, 1758).</title>
        <authorList>
            <person name="Anh-Thu Weber A."/>
            <person name="Halstead-Nussloch G."/>
        </authorList>
    </citation>
    <scope>NUCLEOTIDE SEQUENCE [LARGE SCALE GENOMIC DNA]</scope>
    <source>
        <strain evidence="12">AATW-2023a</strain>
        <tissue evidence="12">Whole specimen</tissue>
    </source>
</reference>
<dbReference type="InterPro" id="IPR000727">
    <property type="entry name" value="T_SNARE_dom"/>
</dbReference>
<dbReference type="Proteomes" id="UP001347796">
    <property type="component" value="Unassembled WGS sequence"/>
</dbReference>
<dbReference type="PANTHER" id="PTHR12791">
    <property type="entry name" value="GOLGI SNARE BET1-RELATED"/>
    <property type="match status" value="1"/>
</dbReference>
<evidence type="ECO:0000259" key="11">
    <source>
        <dbReference type="PROSITE" id="PS50192"/>
    </source>
</evidence>
<dbReference type="AlphaFoldDB" id="A0AAN8K999"/>
<sequence>MRRANAGNEQTYGYTPTSQMLEDESQQLEDQLSSKVSALRTLTIDIGTEVRSQNKMLNDMDNDFDKSGGLLASSMNRLKAIAKSGGHRFIFYLLLFALFVFGVCWMIVKFR</sequence>
<comment type="subcellular location">
    <subcellularLocation>
        <location evidence="8">Endomembrane system</location>
        <topology evidence="8">Single-pass type IV membrane protein</topology>
    </subcellularLocation>
    <subcellularLocation>
        <location evidence="1">Golgi apparatus membrane</location>
    </subcellularLocation>
</comment>
<protein>
    <recommendedName>
        <fullName evidence="11">t-SNARE coiled-coil homology domain-containing protein</fullName>
    </recommendedName>
</protein>
<dbReference type="SMART" id="SM00397">
    <property type="entry name" value="t_SNARE"/>
    <property type="match status" value="1"/>
</dbReference>
<evidence type="ECO:0000256" key="5">
    <source>
        <dbReference type="ARBA" id="ARBA00022989"/>
    </source>
</evidence>
<evidence type="ECO:0000256" key="2">
    <source>
        <dbReference type="ARBA" id="ARBA00022448"/>
    </source>
</evidence>
<comment type="caution">
    <text evidence="12">The sequence shown here is derived from an EMBL/GenBank/DDBJ whole genome shotgun (WGS) entry which is preliminary data.</text>
</comment>
<evidence type="ECO:0000256" key="9">
    <source>
        <dbReference type="SAM" id="MobiDB-lite"/>
    </source>
</evidence>
<keyword evidence="3 10" id="KW-0812">Transmembrane</keyword>
<evidence type="ECO:0000256" key="7">
    <source>
        <dbReference type="ARBA" id="ARBA00023136"/>
    </source>
</evidence>
<feature type="domain" description="T-SNARE coiled-coil homology" evidence="11">
    <location>
        <begin position="19"/>
        <end position="81"/>
    </location>
</feature>
<name>A0AAN8K999_PATCE</name>
<dbReference type="CDD" id="cd15853">
    <property type="entry name" value="SNARE_Bet1"/>
    <property type="match status" value="1"/>
</dbReference>
<keyword evidence="7 10" id="KW-0472">Membrane</keyword>
<keyword evidence="13" id="KW-1185">Reference proteome</keyword>
<evidence type="ECO:0000313" key="13">
    <source>
        <dbReference type="Proteomes" id="UP001347796"/>
    </source>
</evidence>
<evidence type="ECO:0000313" key="12">
    <source>
        <dbReference type="EMBL" id="KAK6191546.1"/>
    </source>
</evidence>
<feature type="transmembrane region" description="Helical" evidence="10">
    <location>
        <begin position="89"/>
        <end position="108"/>
    </location>
</feature>
<dbReference type="GO" id="GO:0000139">
    <property type="term" value="C:Golgi membrane"/>
    <property type="evidence" value="ECO:0007669"/>
    <property type="project" value="UniProtKB-SubCell"/>
</dbReference>
<feature type="compositionally biased region" description="Polar residues" evidence="9">
    <location>
        <begin position="7"/>
        <end position="20"/>
    </location>
</feature>
<evidence type="ECO:0000256" key="10">
    <source>
        <dbReference type="SAM" id="Phobius"/>
    </source>
</evidence>
<feature type="region of interest" description="Disordered" evidence="9">
    <location>
        <begin position="1"/>
        <end position="20"/>
    </location>
</feature>
<dbReference type="InterPro" id="IPR039899">
    <property type="entry name" value="BET1_SNARE"/>
</dbReference>
<keyword evidence="6" id="KW-0333">Golgi apparatus</keyword>
<evidence type="ECO:0000256" key="3">
    <source>
        <dbReference type="ARBA" id="ARBA00022692"/>
    </source>
</evidence>
<dbReference type="EMBL" id="JAZGQO010000002">
    <property type="protein sequence ID" value="KAK6191546.1"/>
    <property type="molecule type" value="Genomic_DNA"/>
</dbReference>
<evidence type="ECO:0000256" key="1">
    <source>
        <dbReference type="ARBA" id="ARBA00004394"/>
    </source>
</evidence>
<organism evidence="12 13">
    <name type="scientific">Patella caerulea</name>
    <name type="common">Rayed Mediterranean limpet</name>
    <dbReference type="NCBI Taxonomy" id="87958"/>
    <lineage>
        <taxon>Eukaryota</taxon>
        <taxon>Metazoa</taxon>
        <taxon>Spiralia</taxon>
        <taxon>Lophotrochozoa</taxon>
        <taxon>Mollusca</taxon>
        <taxon>Gastropoda</taxon>
        <taxon>Patellogastropoda</taxon>
        <taxon>Patelloidea</taxon>
        <taxon>Patellidae</taxon>
        <taxon>Patella</taxon>
    </lineage>
</organism>
<keyword evidence="4" id="KW-0653">Protein transport</keyword>
<dbReference type="GO" id="GO:0015031">
    <property type="term" value="P:protein transport"/>
    <property type="evidence" value="ECO:0007669"/>
    <property type="project" value="UniProtKB-KW"/>
</dbReference>
<evidence type="ECO:0000256" key="8">
    <source>
        <dbReference type="ARBA" id="ARBA00046280"/>
    </source>
</evidence>